<name>A0A0D0WWE4_9ACTN</name>
<proteinExistence type="predicted"/>
<dbReference type="AlphaFoldDB" id="A0A0D0WWE4"/>
<dbReference type="OrthoDB" id="4095657at2"/>
<evidence type="ECO:0000313" key="3">
    <source>
        <dbReference type="Proteomes" id="UP000032254"/>
    </source>
</evidence>
<keyword evidence="3" id="KW-1185">Reference proteome</keyword>
<dbReference type="GO" id="GO:0016747">
    <property type="term" value="F:acyltransferase activity, transferring groups other than amino-acyl groups"/>
    <property type="evidence" value="ECO:0007669"/>
    <property type="project" value="InterPro"/>
</dbReference>
<accession>A0A0D0WWE4</accession>
<dbReference type="Gene3D" id="3.40.630.30">
    <property type="match status" value="1"/>
</dbReference>
<dbReference type="PROSITE" id="PS51186">
    <property type="entry name" value="GNAT"/>
    <property type="match status" value="1"/>
</dbReference>
<protein>
    <submittedName>
        <fullName evidence="2">GCN5 family acetyltransferase</fullName>
    </submittedName>
</protein>
<dbReference type="GeneID" id="301306084"/>
<feature type="domain" description="N-acetyltransferase" evidence="1">
    <location>
        <begin position="1"/>
        <end position="181"/>
    </location>
</feature>
<dbReference type="Proteomes" id="UP000032254">
    <property type="component" value="Unassembled WGS sequence"/>
</dbReference>
<evidence type="ECO:0000313" key="2">
    <source>
        <dbReference type="EMBL" id="KIR62954.1"/>
    </source>
</evidence>
<dbReference type="InterPro" id="IPR000182">
    <property type="entry name" value="GNAT_dom"/>
</dbReference>
<dbReference type="RefSeq" id="WP_043965459.1">
    <property type="nucleotide sequence ID" value="NZ_JXSX01000002.1"/>
</dbReference>
<sequence length="184" mass="20731">MIITPARLQDVDVIMQWRRERVAWLAARGEEQWSIPLPRSAVAATVSAGQTWLVWEGDDPIATITLTAYVDVDGLWKPDRDPEALWYPEDDPADALYAAKMMIPLAHSGAGLGGELLDWAGGRAYDAGLTWLRLDAWTTNHGLHDYYRRQGFRHVRTIESRVSGACFQRPSQPYLNGRLKPEMA</sequence>
<comment type="caution">
    <text evidence="2">The sequence shown here is derived from an EMBL/GenBank/DDBJ whole genome shotgun (WGS) entry which is preliminary data.</text>
</comment>
<dbReference type="EMBL" id="JXSX01000002">
    <property type="protein sequence ID" value="KIR62954.1"/>
    <property type="molecule type" value="Genomic_DNA"/>
</dbReference>
<reference evidence="2 3" key="1">
    <citation type="submission" date="2015-01" db="EMBL/GenBank/DDBJ databases">
        <title>Sequencing and annotation of Micromonospora carbonacea strain JXNU-1 genome.</title>
        <authorList>
            <person name="Long Z."/>
            <person name="Huang Y."/>
            <person name="Jiang Y."/>
        </authorList>
    </citation>
    <scope>NUCLEOTIDE SEQUENCE [LARGE SCALE GENOMIC DNA]</scope>
    <source>
        <strain evidence="2 3">JXNU-1</strain>
    </source>
</reference>
<evidence type="ECO:0000259" key="1">
    <source>
        <dbReference type="PROSITE" id="PS51186"/>
    </source>
</evidence>
<dbReference type="InterPro" id="IPR016181">
    <property type="entry name" value="Acyl_CoA_acyltransferase"/>
</dbReference>
<dbReference type="SUPFAM" id="SSF55729">
    <property type="entry name" value="Acyl-CoA N-acyltransferases (Nat)"/>
    <property type="match status" value="1"/>
</dbReference>
<dbReference type="PATRIC" id="fig|47853.6.peg.3916"/>
<gene>
    <name evidence="2" type="ORF">TK50_18705</name>
</gene>
<organism evidence="2 3">
    <name type="scientific">Micromonospora haikouensis</name>
    <dbReference type="NCBI Taxonomy" id="686309"/>
    <lineage>
        <taxon>Bacteria</taxon>
        <taxon>Bacillati</taxon>
        <taxon>Actinomycetota</taxon>
        <taxon>Actinomycetes</taxon>
        <taxon>Micromonosporales</taxon>
        <taxon>Micromonosporaceae</taxon>
        <taxon>Micromonospora</taxon>
    </lineage>
</organism>
<keyword evidence="2" id="KW-0808">Transferase</keyword>